<evidence type="ECO:0000256" key="2">
    <source>
        <dbReference type="HAMAP-Rule" id="MF_01477"/>
    </source>
</evidence>
<dbReference type="Pfam" id="PF02410">
    <property type="entry name" value="RsfS"/>
    <property type="match status" value="1"/>
</dbReference>
<dbReference type="GO" id="GO:0090071">
    <property type="term" value="P:negative regulation of ribosome biogenesis"/>
    <property type="evidence" value="ECO:0007669"/>
    <property type="project" value="UniProtKB-UniRule"/>
</dbReference>
<dbReference type="GO" id="GO:0005737">
    <property type="term" value="C:cytoplasm"/>
    <property type="evidence" value="ECO:0007669"/>
    <property type="project" value="UniProtKB-SubCell"/>
</dbReference>
<dbReference type="EMBL" id="SSTJ01000005">
    <property type="protein sequence ID" value="THG37477.1"/>
    <property type="molecule type" value="Genomic_DNA"/>
</dbReference>
<evidence type="ECO:0000313" key="4">
    <source>
        <dbReference type="Proteomes" id="UP000308978"/>
    </source>
</evidence>
<comment type="function">
    <text evidence="2">Functions as a ribosomal silencing factor. Interacts with ribosomal protein uL14 (rplN), blocking formation of intersubunit bridge B8. Prevents association of the 30S and 50S ribosomal subunits and the formation of functional ribosomes, thus repressing translation.</text>
</comment>
<dbReference type="SUPFAM" id="SSF81301">
    <property type="entry name" value="Nucleotidyltransferase"/>
    <property type="match status" value="1"/>
</dbReference>
<name>A0A4V3WUW8_9ACTN</name>
<dbReference type="PANTHER" id="PTHR21043:SF0">
    <property type="entry name" value="MITOCHONDRIAL ASSEMBLY OF RIBOSOMAL LARGE SUBUNIT PROTEIN 1"/>
    <property type="match status" value="1"/>
</dbReference>
<dbReference type="GO" id="GO:0042256">
    <property type="term" value="P:cytosolic ribosome assembly"/>
    <property type="evidence" value="ECO:0007669"/>
    <property type="project" value="UniProtKB-UniRule"/>
</dbReference>
<dbReference type="Proteomes" id="UP000308978">
    <property type="component" value="Unassembled WGS sequence"/>
</dbReference>
<protein>
    <recommendedName>
        <fullName evidence="2">Ribosomal silencing factor RsfS</fullName>
    </recommendedName>
</protein>
<dbReference type="NCBIfam" id="TIGR00090">
    <property type="entry name" value="rsfS_iojap_ybeB"/>
    <property type="match status" value="1"/>
</dbReference>
<sequence length="146" mass="16090">MTDAVAEQAAFSRKCAIIAAQAADEKKATDIMVQEVRELIGVTDYFVIATAANSRQVDAIIDEIEDELREKAGIKPSHREVSPDGSWSLLDYGNIVVHVFMPETREYYRLEALWNDAPTVDLAAEAGLSDLTYSDRIAKMLGKTPA</sequence>
<dbReference type="AlphaFoldDB" id="A0A4V3WUW8"/>
<evidence type="ECO:0000313" key="3">
    <source>
        <dbReference type="EMBL" id="THG37477.1"/>
    </source>
</evidence>
<keyword evidence="2" id="KW-0678">Repressor</keyword>
<comment type="similarity">
    <text evidence="1 2">Belongs to the Iojap/RsfS family.</text>
</comment>
<dbReference type="Gene3D" id="3.30.460.10">
    <property type="entry name" value="Beta Polymerase, domain 2"/>
    <property type="match status" value="1"/>
</dbReference>
<keyword evidence="2" id="KW-0963">Cytoplasm</keyword>
<dbReference type="InterPro" id="IPR004394">
    <property type="entry name" value="Iojap/RsfS/C7orf30"/>
</dbReference>
<dbReference type="InterPro" id="IPR043519">
    <property type="entry name" value="NT_sf"/>
</dbReference>
<keyword evidence="2" id="KW-0810">Translation regulation</keyword>
<evidence type="ECO:0000256" key="1">
    <source>
        <dbReference type="ARBA" id="ARBA00010574"/>
    </source>
</evidence>
<dbReference type="HAMAP" id="MF_01477">
    <property type="entry name" value="Iojap_RsfS"/>
    <property type="match status" value="1"/>
</dbReference>
<reference evidence="3 4" key="1">
    <citation type="submission" date="2019-04" db="EMBL/GenBank/DDBJ databases">
        <title>Microbes associate with the intestines of laboratory mice.</title>
        <authorList>
            <person name="Navarre W."/>
            <person name="Wong E."/>
            <person name="Huang K.C."/>
            <person name="Tropini C."/>
            <person name="Ng K."/>
            <person name="Yu B."/>
        </authorList>
    </citation>
    <scope>NUCLEOTIDE SEQUENCE [LARGE SCALE GENOMIC DNA]</scope>
    <source>
        <strain evidence="3 4">NM80_B27</strain>
    </source>
</reference>
<dbReference type="GO" id="GO:0017148">
    <property type="term" value="P:negative regulation of translation"/>
    <property type="evidence" value="ECO:0007669"/>
    <property type="project" value="UniProtKB-UniRule"/>
</dbReference>
<dbReference type="GO" id="GO:0043023">
    <property type="term" value="F:ribosomal large subunit binding"/>
    <property type="evidence" value="ECO:0007669"/>
    <property type="project" value="TreeGrafter"/>
</dbReference>
<gene>
    <name evidence="2 3" type="primary">rsfS</name>
    <name evidence="3" type="ORF">E5986_05330</name>
</gene>
<comment type="subunit">
    <text evidence="2">Interacts with ribosomal protein uL14 (rplN).</text>
</comment>
<comment type="subcellular location">
    <subcellularLocation>
        <location evidence="2">Cytoplasm</location>
    </subcellularLocation>
</comment>
<dbReference type="RefSeq" id="WP_136434020.1">
    <property type="nucleotide sequence ID" value="NZ_CAOKMQ010000044.1"/>
</dbReference>
<proteinExistence type="inferred from homology"/>
<comment type="caution">
    <text evidence="3">The sequence shown here is derived from an EMBL/GenBank/DDBJ whole genome shotgun (WGS) entry which is preliminary data.</text>
</comment>
<organism evidence="3 4">
    <name type="scientific">Adlercreutzia caecimuris</name>
    <dbReference type="NCBI Taxonomy" id="671266"/>
    <lineage>
        <taxon>Bacteria</taxon>
        <taxon>Bacillati</taxon>
        <taxon>Actinomycetota</taxon>
        <taxon>Coriobacteriia</taxon>
        <taxon>Eggerthellales</taxon>
        <taxon>Eggerthellaceae</taxon>
        <taxon>Adlercreutzia</taxon>
    </lineage>
</organism>
<accession>A0A4V3WUW8</accession>
<dbReference type="PANTHER" id="PTHR21043">
    <property type="entry name" value="IOJAP SUPERFAMILY ORTHOLOG"/>
    <property type="match status" value="1"/>
</dbReference>